<sequence length="665" mass="72071">MKTDSTVVDGRTFLVTALDGTPARAHDGYYHRDTRHLDRYEAEIDEQSLETLHVAAPRPGERTVHRSTPLDRGSRSVHLCHRQVVTDGLYDEVTVSNLRGEPQSVTLSLSVGAAFEDLFEVRGHEASVERDVRVGVGDRRVTFGYDPADLDRSWATTVSVSRGSVTETRTGAGRADAVVEVDLDLDPGESVPVTVAIEPERPDGTTLDPATARGTALDRVDEREREWEAETGALAGGDATNGGVDGDAVADETGRPDDIAEDDWAPVLDESRENLLELRLDTEHGPMFAAGVPWFSTAFGRDSLIAAVQALPLTAAPAKGTCRFLAAHQAESVDEFREAEPGKILHELREGELAEREQVPHSPYYGTIDATALFVVLVHETWRFTGDDAFVESLWEDVEAALGWCARHGDRDGDGFLEYPTDGEALTHQAWKDSGDGIVGPDGGHPEGPLAVAEVQGYYYDALRRAADLVRGVMNDEDHAAALDDRAATLADAFDEAFWLPEESFYAVALDGENDPVESVTTNPGHCLWSGIVPDERADAVVDRLVADDVFTGWGLRTLSATHEAYNPQSYHRGSVWPHDSSLVALGMARYGRREAAEAVANGLVEAAVERGNDRLPELFAGFDRDDTGVPLEYGEACEPQAWAAAAPLACLRAVGRVDGPPLDF</sequence>
<dbReference type="Pfam" id="PF14742">
    <property type="entry name" value="GDE_N_bis"/>
    <property type="match status" value="1"/>
</dbReference>
<feature type="domain" description="Putative glycogen debranching enzyme N-terminal" evidence="2">
    <location>
        <begin position="8"/>
        <end position="195"/>
    </location>
</feature>
<keyword evidence="5" id="KW-1185">Reference proteome</keyword>
<dbReference type="InterPro" id="IPR032856">
    <property type="entry name" value="GDE_N_bis"/>
</dbReference>
<dbReference type="InterPro" id="IPR008928">
    <property type="entry name" value="6-hairpin_glycosidase_sf"/>
</dbReference>
<protein>
    <submittedName>
        <fullName evidence="4">Glycogen debranching N-terminal domain-containing protein</fullName>
    </submittedName>
</protein>
<feature type="domain" description="Mannosylglycerate hydrolase MGH1-like glycoside hydrolase" evidence="3">
    <location>
        <begin position="349"/>
        <end position="620"/>
    </location>
</feature>
<dbReference type="Gene3D" id="1.50.10.10">
    <property type="match status" value="1"/>
</dbReference>
<dbReference type="InterPro" id="IPR012341">
    <property type="entry name" value="6hp_glycosidase-like_sf"/>
</dbReference>
<evidence type="ECO:0000313" key="5">
    <source>
        <dbReference type="Proteomes" id="UP001595921"/>
    </source>
</evidence>
<dbReference type="EMBL" id="JBHSDS010000003">
    <property type="protein sequence ID" value="MFC4357672.1"/>
    <property type="molecule type" value="Genomic_DNA"/>
</dbReference>
<dbReference type="InterPro" id="IPR054491">
    <property type="entry name" value="MGH1-like_GH"/>
</dbReference>
<name>A0ABD5PAF9_9EURY</name>
<gene>
    <name evidence="4" type="ORF">ACFO0N_06880</name>
</gene>
<proteinExistence type="predicted"/>
<dbReference type="RefSeq" id="WP_267622020.1">
    <property type="nucleotide sequence ID" value="NZ_JAODIW010000006.1"/>
</dbReference>
<accession>A0ABD5PAF9</accession>
<dbReference type="AlphaFoldDB" id="A0ABD5PAF9"/>
<evidence type="ECO:0000313" key="4">
    <source>
        <dbReference type="EMBL" id="MFC4357672.1"/>
    </source>
</evidence>
<dbReference type="SUPFAM" id="SSF48208">
    <property type="entry name" value="Six-hairpin glycosidases"/>
    <property type="match status" value="1"/>
</dbReference>
<dbReference type="Proteomes" id="UP001595921">
    <property type="component" value="Unassembled WGS sequence"/>
</dbReference>
<comment type="caution">
    <text evidence="4">The sequence shown here is derived from an EMBL/GenBank/DDBJ whole genome shotgun (WGS) entry which is preliminary data.</text>
</comment>
<feature type="region of interest" description="Disordered" evidence="1">
    <location>
        <begin position="199"/>
        <end position="243"/>
    </location>
</feature>
<evidence type="ECO:0000259" key="2">
    <source>
        <dbReference type="Pfam" id="PF14742"/>
    </source>
</evidence>
<reference evidence="4 5" key="1">
    <citation type="journal article" date="2019" name="Int. J. Syst. Evol. Microbiol.">
        <title>The Global Catalogue of Microorganisms (GCM) 10K type strain sequencing project: providing services to taxonomists for standard genome sequencing and annotation.</title>
        <authorList>
            <consortium name="The Broad Institute Genomics Platform"/>
            <consortium name="The Broad Institute Genome Sequencing Center for Infectious Disease"/>
            <person name="Wu L."/>
            <person name="Ma J."/>
        </authorList>
    </citation>
    <scope>NUCLEOTIDE SEQUENCE [LARGE SCALE GENOMIC DNA]</scope>
    <source>
        <strain evidence="4 5">CGMCC 1.12553</strain>
    </source>
</reference>
<evidence type="ECO:0000256" key="1">
    <source>
        <dbReference type="SAM" id="MobiDB-lite"/>
    </source>
</evidence>
<evidence type="ECO:0000259" key="3">
    <source>
        <dbReference type="Pfam" id="PF22422"/>
    </source>
</evidence>
<organism evidence="4 5">
    <name type="scientific">Halobium salinum</name>
    <dbReference type="NCBI Taxonomy" id="1364940"/>
    <lineage>
        <taxon>Archaea</taxon>
        <taxon>Methanobacteriati</taxon>
        <taxon>Methanobacteriota</taxon>
        <taxon>Stenosarchaea group</taxon>
        <taxon>Halobacteria</taxon>
        <taxon>Halobacteriales</taxon>
        <taxon>Haloferacaceae</taxon>
        <taxon>Halobium</taxon>
    </lineage>
</organism>
<dbReference type="Pfam" id="PF22422">
    <property type="entry name" value="MGH1-like_GH"/>
    <property type="match status" value="1"/>
</dbReference>
<feature type="compositionally biased region" description="Basic and acidic residues" evidence="1">
    <location>
        <begin position="216"/>
        <end position="228"/>
    </location>
</feature>